<evidence type="ECO:0000313" key="1">
    <source>
        <dbReference type="EMBL" id="OSS52610.1"/>
    </source>
</evidence>
<proteinExistence type="predicted"/>
<organism evidence="1 2">
    <name type="scientific">Epicoccum nigrum</name>
    <name type="common">Soil fungus</name>
    <name type="synonym">Epicoccum purpurascens</name>
    <dbReference type="NCBI Taxonomy" id="105696"/>
    <lineage>
        <taxon>Eukaryota</taxon>
        <taxon>Fungi</taxon>
        <taxon>Dikarya</taxon>
        <taxon>Ascomycota</taxon>
        <taxon>Pezizomycotina</taxon>
        <taxon>Dothideomycetes</taxon>
        <taxon>Pleosporomycetidae</taxon>
        <taxon>Pleosporales</taxon>
        <taxon>Pleosporineae</taxon>
        <taxon>Didymellaceae</taxon>
        <taxon>Epicoccum</taxon>
    </lineage>
</organism>
<dbReference type="Proteomes" id="UP000193240">
    <property type="component" value="Unassembled WGS sequence"/>
</dbReference>
<evidence type="ECO:0000313" key="2">
    <source>
        <dbReference type="Proteomes" id="UP000193240"/>
    </source>
</evidence>
<name>A0A1Y2M943_EPING</name>
<keyword evidence="2" id="KW-1185">Reference proteome</keyword>
<dbReference type="AlphaFoldDB" id="A0A1Y2M943"/>
<sequence length="85" mass="9520">MVTEISATSTGLTATADEDNISFDKDHSGLVKYESRYDQKYKIVKEKVRSLEEGAVFDYFKAICGRGGFDFRAKAPYQPAVTQVE</sequence>
<dbReference type="InParanoid" id="A0A1Y2M943"/>
<reference evidence="1 2" key="1">
    <citation type="journal article" date="2017" name="Genome Announc.">
        <title>Genome sequence of the saprophytic ascomycete Epicoccum nigrum ICMP 19927 strain isolated from New Zealand.</title>
        <authorList>
            <person name="Fokin M."/>
            <person name="Fleetwood D."/>
            <person name="Weir B.S."/>
            <person name="Villas-Boas S.G."/>
        </authorList>
    </citation>
    <scope>NUCLEOTIDE SEQUENCE [LARGE SCALE GENOMIC DNA]</scope>
    <source>
        <strain evidence="1 2">ICMP 19927</strain>
    </source>
</reference>
<protein>
    <submittedName>
        <fullName evidence="1">Uncharacterized protein</fullName>
    </submittedName>
</protein>
<accession>A0A1Y2M943</accession>
<gene>
    <name evidence="1" type="ORF">B5807_02952</name>
</gene>
<dbReference type="EMBL" id="KZ107839">
    <property type="protein sequence ID" value="OSS52610.1"/>
    <property type="molecule type" value="Genomic_DNA"/>
</dbReference>